<keyword evidence="3" id="KW-0732">Signal</keyword>
<keyword evidence="1" id="KW-0479">Metal-binding</keyword>
<protein>
    <recommendedName>
        <fullName evidence="4">RING-type domain-containing protein</fullName>
    </recommendedName>
</protein>
<feature type="region of interest" description="Disordered" evidence="2">
    <location>
        <begin position="135"/>
        <end position="168"/>
    </location>
</feature>
<gene>
    <name evidence="5" type="ORF">EVOR1521_LOCUS22457</name>
</gene>
<organism evidence="5 6">
    <name type="scientific">Effrenium voratum</name>
    <dbReference type="NCBI Taxonomy" id="2562239"/>
    <lineage>
        <taxon>Eukaryota</taxon>
        <taxon>Sar</taxon>
        <taxon>Alveolata</taxon>
        <taxon>Dinophyceae</taxon>
        <taxon>Suessiales</taxon>
        <taxon>Symbiodiniaceae</taxon>
        <taxon>Effrenium</taxon>
    </lineage>
</organism>
<evidence type="ECO:0000313" key="5">
    <source>
        <dbReference type="EMBL" id="CAJ1398768.1"/>
    </source>
</evidence>
<comment type="caution">
    <text evidence="5">The sequence shown here is derived from an EMBL/GenBank/DDBJ whole genome shotgun (WGS) entry which is preliminary data.</text>
</comment>
<keyword evidence="6" id="KW-1185">Reference proteome</keyword>
<dbReference type="InterPro" id="IPR013083">
    <property type="entry name" value="Znf_RING/FYVE/PHD"/>
</dbReference>
<evidence type="ECO:0000256" key="3">
    <source>
        <dbReference type="SAM" id="SignalP"/>
    </source>
</evidence>
<dbReference type="SUPFAM" id="SSF57850">
    <property type="entry name" value="RING/U-box"/>
    <property type="match status" value="1"/>
</dbReference>
<dbReference type="Proteomes" id="UP001178507">
    <property type="component" value="Unassembled WGS sequence"/>
</dbReference>
<accession>A0AA36NE16</accession>
<proteinExistence type="predicted"/>
<dbReference type="PROSITE" id="PS50089">
    <property type="entry name" value="ZF_RING_2"/>
    <property type="match status" value="1"/>
</dbReference>
<reference evidence="5" key="1">
    <citation type="submission" date="2023-08" db="EMBL/GenBank/DDBJ databases">
        <authorList>
            <person name="Chen Y."/>
            <person name="Shah S."/>
            <person name="Dougan E. K."/>
            <person name="Thang M."/>
            <person name="Chan C."/>
        </authorList>
    </citation>
    <scope>NUCLEOTIDE SEQUENCE</scope>
</reference>
<dbReference type="GO" id="GO:0008270">
    <property type="term" value="F:zinc ion binding"/>
    <property type="evidence" value="ECO:0007669"/>
    <property type="project" value="UniProtKB-KW"/>
</dbReference>
<evidence type="ECO:0000256" key="1">
    <source>
        <dbReference type="PROSITE-ProRule" id="PRU00175"/>
    </source>
</evidence>
<keyword evidence="1" id="KW-0862">Zinc</keyword>
<dbReference type="EMBL" id="CAUJNA010003309">
    <property type="protein sequence ID" value="CAJ1398768.1"/>
    <property type="molecule type" value="Genomic_DNA"/>
</dbReference>
<sequence length="499" mass="54682">MVMAMLCCMAGLLTLVLAVLVVCFLLDTTLSWKHKATYYACRRKVQRVQEALMKGKEDLALCPCCVECTSTTQSQKKVKFICGHGYHLHCVNRWFHENPNSVGCPVCVGQPEELREPKARRGRVWRDGSGNVIARETRPKPSSCTAFTDDTPLSLPRSASTAGKGAMRSCGSQSSLALGIAPFSTSSSGPSENDDAGPPVRLRKPACLSDRVGSHLSTTLAPHASAFLASSEARMPTMRNALTSRLYLAGFFDGLGAVHSSAKGCALEITARDRQVERAHISTRGGHDTAVLDLFLRLYGGCLRSTEGPKGTAALKWSISGPEAQRAAVALLAAAQAKRGQLFSVAYWPQGAHGMQGMHATRWMHWMRPAISWPYLAGLLDAVGYIRPPLLVEVPGSAEVLELLHDFLSSASYASSLRRFRRSRLLVDGAVLRELPRFRPTSDAKSFDFDSMRNEATGAVHVLPRERSFQRLQDFWARQEETQRIRGLLELGLHDTDSD</sequence>
<feature type="domain" description="RING-type" evidence="4">
    <location>
        <begin position="62"/>
        <end position="107"/>
    </location>
</feature>
<evidence type="ECO:0000256" key="2">
    <source>
        <dbReference type="SAM" id="MobiDB-lite"/>
    </source>
</evidence>
<feature type="signal peptide" evidence="3">
    <location>
        <begin position="1"/>
        <end position="18"/>
    </location>
</feature>
<evidence type="ECO:0000313" key="6">
    <source>
        <dbReference type="Proteomes" id="UP001178507"/>
    </source>
</evidence>
<keyword evidence="1" id="KW-0863">Zinc-finger</keyword>
<evidence type="ECO:0000259" key="4">
    <source>
        <dbReference type="PROSITE" id="PS50089"/>
    </source>
</evidence>
<dbReference type="InterPro" id="IPR001841">
    <property type="entry name" value="Znf_RING"/>
</dbReference>
<feature type="region of interest" description="Disordered" evidence="2">
    <location>
        <begin position="181"/>
        <end position="203"/>
    </location>
</feature>
<dbReference type="AlphaFoldDB" id="A0AA36NE16"/>
<feature type="chain" id="PRO_5041217714" description="RING-type domain-containing protein" evidence="3">
    <location>
        <begin position="19"/>
        <end position="499"/>
    </location>
</feature>
<name>A0AA36NE16_9DINO</name>
<dbReference type="Gene3D" id="3.30.40.10">
    <property type="entry name" value="Zinc/RING finger domain, C3HC4 (zinc finger)"/>
    <property type="match status" value="1"/>
</dbReference>